<sequence length="93" mass="10565">MKRLKKVQSSPMEQVAKFSELSDEQLMRVSGGLNPQPLPPGLRTINRYQSQNQTNTNNISRLGDGITNERRIIIVNGVGNNRDRDQDQDQDQD</sequence>
<dbReference type="Proteomes" id="UP000287171">
    <property type="component" value="Unassembled WGS sequence"/>
</dbReference>
<evidence type="ECO:0000313" key="2">
    <source>
        <dbReference type="Proteomes" id="UP000287171"/>
    </source>
</evidence>
<dbReference type="RefSeq" id="WP_126631713.1">
    <property type="nucleotide sequence ID" value="NZ_BIFT01000002.1"/>
</dbReference>
<dbReference type="EMBL" id="BIFT01000002">
    <property type="protein sequence ID" value="GCE31781.1"/>
    <property type="molecule type" value="Genomic_DNA"/>
</dbReference>
<name>A0A402BKA8_9CHLR</name>
<evidence type="ECO:0000313" key="1">
    <source>
        <dbReference type="EMBL" id="GCE31781.1"/>
    </source>
</evidence>
<keyword evidence="2" id="KW-1185">Reference proteome</keyword>
<gene>
    <name evidence="1" type="ORF">KDA_72650</name>
</gene>
<organism evidence="1 2">
    <name type="scientific">Dictyobacter alpinus</name>
    <dbReference type="NCBI Taxonomy" id="2014873"/>
    <lineage>
        <taxon>Bacteria</taxon>
        <taxon>Bacillati</taxon>
        <taxon>Chloroflexota</taxon>
        <taxon>Ktedonobacteria</taxon>
        <taxon>Ktedonobacterales</taxon>
        <taxon>Dictyobacteraceae</taxon>
        <taxon>Dictyobacter</taxon>
    </lineage>
</organism>
<reference evidence="2" key="1">
    <citation type="submission" date="2018-12" db="EMBL/GenBank/DDBJ databases">
        <title>Tengunoibacter tsumagoiensis gen. nov., sp. nov., Dictyobacter kobayashii sp. nov., D. alpinus sp. nov., and D. joshuensis sp. nov. and description of Dictyobacteraceae fam. nov. within the order Ktedonobacterales isolated from Tengu-no-mugimeshi.</title>
        <authorList>
            <person name="Wang C.M."/>
            <person name="Zheng Y."/>
            <person name="Sakai Y."/>
            <person name="Toyoda A."/>
            <person name="Minakuchi Y."/>
            <person name="Abe K."/>
            <person name="Yokota A."/>
            <person name="Yabe S."/>
        </authorList>
    </citation>
    <scope>NUCLEOTIDE SEQUENCE [LARGE SCALE GENOMIC DNA]</scope>
    <source>
        <strain evidence="2">Uno16</strain>
    </source>
</reference>
<dbReference type="AlphaFoldDB" id="A0A402BKA8"/>
<proteinExistence type="predicted"/>
<accession>A0A402BKA8</accession>
<protein>
    <submittedName>
        <fullName evidence="1">Uncharacterized protein</fullName>
    </submittedName>
</protein>
<comment type="caution">
    <text evidence="1">The sequence shown here is derived from an EMBL/GenBank/DDBJ whole genome shotgun (WGS) entry which is preliminary data.</text>
</comment>